<feature type="domain" description="EF-hand" evidence="2">
    <location>
        <begin position="338"/>
        <end position="364"/>
    </location>
</feature>
<sequence length="401" mass="46136">MTDLPAPEFVICLLLFHSVVVQCALKGHLKPLGSHQPADGDILQIPSLTASDFYSKFVKHNQPVILRGLLNSSKPLDLWNDDYLHTKFGDEVVNVDFTKYENRLSSGDDLQLHEFLETYEASSDMYLITTLPKSMQKEFPLPQCLNSALFKNRLQDFVLWFSSGGTNSLLHYDTVENLYCQLFGSKHWFMVDPWIAKKHIIEDHPEGQYTSVNVSMVDMEKYPGLRNMPWWSARSYPGDCIYVPLNWWHQVHSEKSRNMAVNIWWAPLFHDTFSYQLRCEDESKSIYLSSLNFTHGEWIRWSLSIFLQQNGGKADYQLLHESIVSEHTGENLIRNEDFQLLDSNSDGFLDLKELSMSPAELVHEAVQFVGIGAMNINGLSKAKLASESNSRSMYQHLEKEL</sequence>
<dbReference type="InterPro" id="IPR018247">
    <property type="entry name" value="EF_Hand_1_Ca_BS"/>
</dbReference>
<evidence type="ECO:0000313" key="5">
    <source>
        <dbReference type="Proteomes" id="UP001642483"/>
    </source>
</evidence>
<dbReference type="PANTHER" id="PTHR12461:SF42">
    <property type="entry name" value="JMJC DOMAIN-CONTAINING PROTEIN"/>
    <property type="match status" value="1"/>
</dbReference>
<reference evidence="4 5" key="1">
    <citation type="submission" date="2024-02" db="EMBL/GenBank/DDBJ databases">
        <authorList>
            <person name="Daric V."/>
            <person name="Darras S."/>
        </authorList>
    </citation>
    <scope>NUCLEOTIDE SEQUENCE [LARGE SCALE GENOMIC DNA]</scope>
</reference>
<dbReference type="EMBL" id="CAWYQH010000001">
    <property type="protein sequence ID" value="CAK8672180.1"/>
    <property type="molecule type" value="Genomic_DNA"/>
</dbReference>
<dbReference type="InterPro" id="IPR041667">
    <property type="entry name" value="Cupin_8"/>
</dbReference>
<keyword evidence="1" id="KW-0732">Signal</keyword>
<organism evidence="4 5">
    <name type="scientific">Clavelina lepadiformis</name>
    <name type="common">Light-bulb sea squirt</name>
    <name type="synonym">Ascidia lepadiformis</name>
    <dbReference type="NCBI Taxonomy" id="159417"/>
    <lineage>
        <taxon>Eukaryota</taxon>
        <taxon>Metazoa</taxon>
        <taxon>Chordata</taxon>
        <taxon>Tunicata</taxon>
        <taxon>Ascidiacea</taxon>
        <taxon>Aplousobranchia</taxon>
        <taxon>Clavelinidae</taxon>
        <taxon>Clavelina</taxon>
    </lineage>
</organism>
<protein>
    <recommendedName>
        <fullName evidence="6">JmjC domain-containing protein</fullName>
    </recommendedName>
</protein>
<evidence type="ECO:0000259" key="3">
    <source>
        <dbReference type="PROSITE" id="PS51184"/>
    </source>
</evidence>
<name>A0ABP0F164_CLALP</name>
<dbReference type="Pfam" id="PF13621">
    <property type="entry name" value="Cupin_8"/>
    <property type="match status" value="1"/>
</dbReference>
<gene>
    <name evidence="4" type="ORF">CVLEPA_LOCUS1167</name>
</gene>
<dbReference type="InterPro" id="IPR003347">
    <property type="entry name" value="JmjC_dom"/>
</dbReference>
<feature type="signal peptide" evidence="1">
    <location>
        <begin position="1"/>
        <end position="23"/>
    </location>
</feature>
<dbReference type="PANTHER" id="PTHR12461">
    <property type="entry name" value="HYPOXIA-INDUCIBLE FACTOR 1 ALPHA INHIBITOR-RELATED"/>
    <property type="match status" value="1"/>
</dbReference>
<evidence type="ECO:0000259" key="2">
    <source>
        <dbReference type="PROSITE" id="PS50222"/>
    </source>
</evidence>
<dbReference type="PROSITE" id="PS51184">
    <property type="entry name" value="JMJC"/>
    <property type="match status" value="1"/>
</dbReference>
<evidence type="ECO:0008006" key="6">
    <source>
        <dbReference type="Google" id="ProtNLM"/>
    </source>
</evidence>
<accession>A0ABP0F164</accession>
<dbReference type="InterPro" id="IPR002048">
    <property type="entry name" value="EF_hand_dom"/>
</dbReference>
<evidence type="ECO:0000256" key="1">
    <source>
        <dbReference type="SAM" id="SignalP"/>
    </source>
</evidence>
<dbReference type="SUPFAM" id="SSF51197">
    <property type="entry name" value="Clavaminate synthase-like"/>
    <property type="match status" value="1"/>
</dbReference>
<keyword evidence="5" id="KW-1185">Reference proteome</keyword>
<evidence type="ECO:0000313" key="4">
    <source>
        <dbReference type="EMBL" id="CAK8672180.1"/>
    </source>
</evidence>
<dbReference type="PROSITE" id="PS50222">
    <property type="entry name" value="EF_HAND_2"/>
    <property type="match status" value="1"/>
</dbReference>
<feature type="domain" description="JmjC" evidence="3">
    <location>
        <begin position="120"/>
        <end position="282"/>
    </location>
</feature>
<dbReference type="Gene3D" id="2.60.120.650">
    <property type="entry name" value="Cupin"/>
    <property type="match status" value="1"/>
</dbReference>
<proteinExistence type="predicted"/>
<dbReference type="PROSITE" id="PS00018">
    <property type="entry name" value="EF_HAND_1"/>
    <property type="match status" value="1"/>
</dbReference>
<feature type="chain" id="PRO_5045351654" description="JmjC domain-containing protein" evidence="1">
    <location>
        <begin position="24"/>
        <end position="401"/>
    </location>
</feature>
<dbReference type="Proteomes" id="UP001642483">
    <property type="component" value="Unassembled WGS sequence"/>
</dbReference>
<dbReference type="SMART" id="SM00558">
    <property type="entry name" value="JmjC"/>
    <property type="match status" value="1"/>
</dbReference>
<comment type="caution">
    <text evidence="4">The sequence shown here is derived from an EMBL/GenBank/DDBJ whole genome shotgun (WGS) entry which is preliminary data.</text>
</comment>